<dbReference type="EMBL" id="JBBHLI010000003">
    <property type="protein sequence ID" value="MEK9500669.1"/>
    <property type="molecule type" value="Genomic_DNA"/>
</dbReference>
<proteinExistence type="inferred from homology"/>
<dbReference type="PANTHER" id="PTHR14413">
    <property type="entry name" value="RIBOSOMAL PROTEIN L17"/>
    <property type="match status" value="1"/>
</dbReference>
<comment type="caution">
    <text evidence="6">The sequence shown here is derived from an EMBL/GenBank/DDBJ whole genome shotgun (WGS) entry which is preliminary data.</text>
</comment>
<dbReference type="GO" id="GO:0005840">
    <property type="term" value="C:ribosome"/>
    <property type="evidence" value="ECO:0007669"/>
    <property type="project" value="UniProtKB-KW"/>
</dbReference>
<comment type="similarity">
    <text evidence="1 4 5">Belongs to the bacterial ribosomal protein bL17 family.</text>
</comment>
<reference evidence="6 7" key="1">
    <citation type="submission" date="2024-02" db="EMBL/GenBank/DDBJ databases">
        <title>A novel Gemmatimonadota bacterium.</title>
        <authorList>
            <person name="Du Z.-J."/>
            <person name="Ye Y.-Q."/>
        </authorList>
    </citation>
    <scope>NUCLEOTIDE SEQUENCE [LARGE SCALE GENOMIC DNA]</scope>
    <source>
        <strain evidence="6 7">DH-20</strain>
    </source>
</reference>
<organism evidence="6 7">
    <name type="scientific">Gaopeijia maritima</name>
    <dbReference type="NCBI Taxonomy" id="3119007"/>
    <lineage>
        <taxon>Bacteria</taxon>
        <taxon>Pseudomonadati</taxon>
        <taxon>Gemmatimonadota</taxon>
        <taxon>Longimicrobiia</taxon>
        <taxon>Gaopeijiales</taxon>
        <taxon>Gaopeijiaceae</taxon>
        <taxon>Gaopeijia</taxon>
    </lineage>
</organism>
<evidence type="ECO:0000256" key="4">
    <source>
        <dbReference type="HAMAP-Rule" id="MF_01368"/>
    </source>
</evidence>
<protein>
    <recommendedName>
        <fullName evidence="4">Large ribosomal subunit protein bL17</fullName>
    </recommendedName>
</protein>
<evidence type="ECO:0000256" key="5">
    <source>
        <dbReference type="RuleBase" id="RU000660"/>
    </source>
</evidence>
<evidence type="ECO:0000256" key="2">
    <source>
        <dbReference type="ARBA" id="ARBA00022980"/>
    </source>
</evidence>
<accession>A0ABU9E7G9</accession>
<dbReference type="Proteomes" id="UP001484239">
    <property type="component" value="Unassembled WGS sequence"/>
</dbReference>
<evidence type="ECO:0000256" key="1">
    <source>
        <dbReference type="ARBA" id="ARBA00008777"/>
    </source>
</evidence>
<keyword evidence="3 4" id="KW-0687">Ribonucleoprotein</keyword>
<dbReference type="Gene3D" id="3.90.1030.10">
    <property type="entry name" value="Ribosomal protein L17"/>
    <property type="match status" value="1"/>
</dbReference>
<dbReference type="SUPFAM" id="SSF64263">
    <property type="entry name" value="Prokaryotic ribosomal protein L17"/>
    <property type="match status" value="1"/>
</dbReference>
<dbReference type="InterPro" id="IPR047859">
    <property type="entry name" value="Ribosomal_bL17_CS"/>
</dbReference>
<dbReference type="Pfam" id="PF01196">
    <property type="entry name" value="Ribosomal_L17"/>
    <property type="match status" value="1"/>
</dbReference>
<dbReference type="PROSITE" id="PS01167">
    <property type="entry name" value="RIBOSOMAL_L17"/>
    <property type="match status" value="1"/>
</dbReference>
<evidence type="ECO:0000313" key="6">
    <source>
        <dbReference type="EMBL" id="MEK9500669.1"/>
    </source>
</evidence>
<dbReference type="NCBIfam" id="TIGR00059">
    <property type="entry name" value="L17"/>
    <property type="match status" value="1"/>
</dbReference>
<dbReference type="RefSeq" id="WP_405279960.1">
    <property type="nucleotide sequence ID" value="NZ_CP144380.1"/>
</dbReference>
<keyword evidence="7" id="KW-1185">Reference proteome</keyword>
<name>A0ABU9E7G9_9BACT</name>
<comment type="subunit">
    <text evidence="4">Part of the 50S ribosomal subunit. Contacts protein L32.</text>
</comment>
<evidence type="ECO:0000313" key="7">
    <source>
        <dbReference type="Proteomes" id="UP001484239"/>
    </source>
</evidence>
<dbReference type="InterPro" id="IPR036373">
    <property type="entry name" value="Ribosomal_bL17_sf"/>
</dbReference>
<dbReference type="PANTHER" id="PTHR14413:SF16">
    <property type="entry name" value="LARGE RIBOSOMAL SUBUNIT PROTEIN BL17M"/>
    <property type="match status" value="1"/>
</dbReference>
<gene>
    <name evidence="4 6" type="primary">rplQ</name>
    <name evidence="6" type="ORF">WI372_06740</name>
</gene>
<keyword evidence="2 4" id="KW-0689">Ribosomal protein</keyword>
<sequence>MRHRKKGRKLSRTASHRRATLRNMAQNLFTHGRIETTTAKAKELRPYAERLITLAKRGDLHARRLAGTKIADRAVLGRLFDEIGPRFADRPGGYTRILKLGARKGDAADMSLIELVD</sequence>
<dbReference type="InterPro" id="IPR000456">
    <property type="entry name" value="Ribosomal_bL17"/>
</dbReference>
<dbReference type="HAMAP" id="MF_01368">
    <property type="entry name" value="Ribosomal_bL17"/>
    <property type="match status" value="1"/>
</dbReference>
<evidence type="ECO:0000256" key="3">
    <source>
        <dbReference type="ARBA" id="ARBA00023274"/>
    </source>
</evidence>